<dbReference type="SMART" id="SM00506">
    <property type="entry name" value="A1pp"/>
    <property type="match status" value="2"/>
</dbReference>
<dbReference type="InterPro" id="IPR043472">
    <property type="entry name" value="Macro_dom-like"/>
</dbReference>
<dbReference type="Gene3D" id="3.30.70.330">
    <property type="match status" value="1"/>
</dbReference>
<evidence type="ECO:0000256" key="1">
    <source>
        <dbReference type="ARBA" id="ARBA00004123"/>
    </source>
</evidence>
<feature type="domain" description="Macro" evidence="10">
    <location>
        <begin position="1005"/>
        <end position="1177"/>
    </location>
</feature>
<evidence type="ECO:0000259" key="9">
    <source>
        <dbReference type="PROSITE" id="PS51059"/>
    </source>
</evidence>
<gene>
    <name evidence="11" type="ORF">OYC64_004247</name>
</gene>
<feature type="domain" description="Macro" evidence="10">
    <location>
        <begin position="797"/>
        <end position="983"/>
    </location>
</feature>
<protein>
    <recommendedName>
        <fullName evidence="7">Poly [ADP-ribose] polymerase</fullName>
        <shortName evidence="7">PARP</shortName>
        <ecNumber evidence="7">2.4.2.-</ecNumber>
    </recommendedName>
</protein>
<dbReference type="Pfam" id="PF00644">
    <property type="entry name" value="PARP"/>
    <property type="match status" value="1"/>
</dbReference>
<proteinExistence type="inferred from homology"/>
<evidence type="ECO:0000256" key="2">
    <source>
        <dbReference type="ARBA" id="ARBA00022676"/>
    </source>
</evidence>
<dbReference type="Gene3D" id="3.30.720.50">
    <property type="match status" value="1"/>
</dbReference>
<evidence type="ECO:0000256" key="8">
    <source>
        <dbReference type="SAM" id="MobiDB-lite"/>
    </source>
</evidence>
<dbReference type="InterPro" id="IPR052056">
    <property type="entry name" value="Mono-ARTD/PARP"/>
</dbReference>
<reference evidence="11 12" key="1">
    <citation type="journal article" date="2022" name="G3 (Bethesda)">
        <title>Evaluating Illumina-, Nanopore-, and PacBio-based genome assembly strategies with the bald notothen, Trematomus borchgrevinki.</title>
        <authorList>
            <person name="Rayamajhi N."/>
            <person name="Cheng C.C."/>
            <person name="Catchen J.M."/>
        </authorList>
    </citation>
    <scope>NUCLEOTIDE SEQUENCE [LARGE SCALE GENOMIC DNA]</scope>
    <source>
        <strain evidence="11">AGRC-2024</strain>
    </source>
</reference>
<dbReference type="FunFam" id="3.90.228.10:FF:000008">
    <property type="entry name" value="Poly [ADP-ribose] polymerase"/>
    <property type="match status" value="1"/>
</dbReference>
<dbReference type="SUPFAM" id="SSF117839">
    <property type="entry name" value="WWE domain"/>
    <property type="match status" value="1"/>
</dbReference>
<evidence type="ECO:0000256" key="5">
    <source>
        <dbReference type="ARBA" id="ARBA00023242"/>
    </source>
</evidence>
<keyword evidence="4 7" id="KW-0520">NAD</keyword>
<dbReference type="InterPro" id="IPR002589">
    <property type="entry name" value="Macro_dom"/>
</dbReference>
<organism evidence="11 12">
    <name type="scientific">Pagothenia borchgrevinki</name>
    <name type="common">Bald rockcod</name>
    <name type="synonym">Trematomus borchgrevinki</name>
    <dbReference type="NCBI Taxonomy" id="8213"/>
    <lineage>
        <taxon>Eukaryota</taxon>
        <taxon>Metazoa</taxon>
        <taxon>Chordata</taxon>
        <taxon>Craniata</taxon>
        <taxon>Vertebrata</taxon>
        <taxon>Euteleostomi</taxon>
        <taxon>Actinopterygii</taxon>
        <taxon>Neopterygii</taxon>
        <taxon>Teleostei</taxon>
        <taxon>Neoteleostei</taxon>
        <taxon>Acanthomorphata</taxon>
        <taxon>Eupercaria</taxon>
        <taxon>Perciformes</taxon>
        <taxon>Notothenioidei</taxon>
        <taxon>Nototheniidae</taxon>
        <taxon>Pagothenia</taxon>
    </lineage>
</organism>
<feature type="region of interest" description="Disordered" evidence="8">
    <location>
        <begin position="1287"/>
        <end position="1306"/>
    </location>
</feature>
<dbReference type="InterPro" id="IPR012677">
    <property type="entry name" value="Nucleotide-bd_a/b_plait_sf"/>
</dbReference>
<evidence type="ECO:0000256" key="7">
    <source>
        <dbReference type="RuleBase" id="RU362114"/>
    </source>
</evidence>
<dbReference type="EC" id="2.4.2.-" evidence="7"/>
<dbReference type="EMBL" id="JBIYXZ010002085">
    <property type="protein sequence ID" value="KAL3046201.1"/>
    <property type="molecule type" value="Genomic_DNA"/>
</dbReference>
<comment type="subcellular location">
    <subcellularLocation>
        <location evidence="1">Nucleus</location>
    </subcellularLocation>
</comment>
<feature type="domain" description="PARP catalytic" evidence="9">
    <location>
        <begin position="1430"/>
        <end position="1625"/>
    </location>
</feature>
<comment type="caution">
    <text evidence="11">The sequence shown here is derived from an EMBL/GenBank/DDBJ whole genome shotgun (WGS) entry which is preliminary data.</text>
</comment>
<keyword evidence="2 7" id="KW-0328">Glycosyltransferase</keyword>
<accession>A0ABD2FWR7</accession>
<evidence type="ECO:0000313" key="12">
    <source>
        <dbReference type="Proteomes" id="UP001619887"/>
    </source>
</evidence>
<evidence type="ECO:0000256" key="4">
    <source>
        <dbReference type="ARBA" id="ARBA00023027"/>
    </source>
</evidence>
<dbReference type="SUPFAM" id="SSF52949">
    <property type="entry name" value="Macro domain-like"/>
    <property type="match status" value="3"/>
</dbReference>
<dbReference type="SUPFAM" id="SSF56399">
    <property type="entry name" value="ADP-ribosylation"/>
    <property type="match status" value="1"/>
</dbReference>
<evidence type="ECO:0000256" key="6">
    <source>
        <dbReference type="ARBA" id="ARBA00024347"/>
    </source>
</evidence>
<dbReference type="CDD" id="cd01439">
    <property type="entry name" value="TCCD_inducible_PARP_like"/>
    <property type="match status" value="1"/>
</dbReference>
<dbReference type="Gene3D" id="3.90.228.10">
    <property type="match status" value="1"/>
</dbReference>
<sequence length="1625" mass="179256">MDDAFQYPVFFECPNLDGESKKRAELYFRNRRKSGGGDCGSITNQENKVYRIAFNDRADQQRVLQKSKHEVKFADVRLVLNVRERHTCSPITTPTTSKLVSLKLDSPSSQEPSILTSSLLTLGEEYELQPDTYLLQYLKECPKAWEGLEIELVYLACSAQLYPEEGRVLVNCFTQPGAADYVRNWKAEVDKLFDGYLCHCEVDPHKVVALLESRNSLQTTNDVKVHSENGMAIVVGQRSQVNAKLMDVDALLGKQRPRLLERQSCICRLGEAKLRLLCKKIEHTLQKDFPGVKLTQGAPGQLHLEGSVEDILKAKDWISDQEKLVFERTVSDMSPHFLSFLRNVYGGPGVLGQFLGCSDKAEVELRETELRFFSLSADKLNDIQQKLQEKFKEVKIDVPNCSAVPPELQEKLKSETKEMNQGQYRSKVVFGPDSSVFLLGHTKEVEELNEVVIQFILDHASIEGKVNLPYPELALELPELLQLHGFDYSGVTFCPLISSSGRTMLLEGPSGKVTEVRNRLGPFLDSLDKGRVTIELPGAVRYIESSSGRDNILRYAHSQKCLVQLQEQAYATRQTFASDAGTGQVNTTVASYSLRDGLQVLVCQGDISKQEADALVNAANEDLDHGGGVAAALSKAGGPQVQKESRALVKQTGKIPTGNAVVTTGGNLNCKNLVHAVGPVGGKAGGQERVLLEKTVKSALNLAEMMEFRSIAMPCISSGLFGVPVTVCSEAIVTAVKEFCSQGGRSLRRIILIDNRGEVVRSMKDACDRLLQGTSTGNRAPSDLGFQMDASAQYAARGATAGAPGGGVHVEIIQGSIENQQMDGLVSPMVGHDPLSSRVGNFLSNMVGPQLTAKFYNEAGGATIPGEIILVEGLPALQSRGVFFINLTPWDNNQQGTAVQVLKNGIKKILASCQIRGYSSVALPVLGVGAALRFPHSVAARVIMEEVRQFEHNRITGTSFLVRIIVQSIESSKAFQSCQDTMHLRGFTNDADPDQASFYRHISATNDEVTAMLGGIKLQMAVGDITKENTDVIINTTDFSNNQSGVSKAILTAAGPSVQTQLAQVGTPADFMCTTGPGGLACKEIIHASFQSDHEVIRKNCKKILKHCESKGYSSVSFPAVNTGAAHMDLTKACKALLDGMTSAIMDLKPSCLKLIRIVIFQQSVFQAFRSELENRFGQTATRHLSLREKAKQMHKKWQETRTRTTETPKGKIFASSKPPPAVISVIGCGPDIIRTMKRDLEGILQNQLMEKDVDVEDFSRLDDMEREAVQAKLKVLGVSLEYKKRQSSEGRNGNRAENAARAEARDRSGSGTEVYVLKGLKEDVLTIIELINKAIRKALSEDIEENNEATLALDVQWSIQDTNKVWRELSLHDNYILEEAHKKKQVFVDITSPDRIEVSVNLKENKATNQLTGITFEVKRNESDTTLVLPEHWEPMHEGHFKKVELQPTSSEYKNVAQGFLQTAKYNIHKIERVQNPYLWYGYTVLKKRLLAKNDTAGDGEKWLYHGTSAESCNCIETGKFDRNFAGAHAAVYGKGVYFAVTAAYSADRFSPADASGMKRLYVARVLTGRYTIGHSDLKAPPPRGSDKTDCFDSCVDKQQNPSMFVIFHDDQAYPEHLITFSRV</sequence>
<dbReference type="Pfam" id="PF23222">
    <property type="entry name" value="RRM_PARP14_1"/>
    <property type="match status" value="1"/>
</dbReference>
<feature type="region of interest" description="Disordered" evidence="8">
    <location>
        <begin position="1193"/>
        <end position="1217"/>
    </location>
</feature>
<dbReference type="InterPro" id="IPR012317">
    <property type="entry name" value="Poly(ADP-ribose)pol_cat_dom"/>
</dbReference>
<keyword evidence="12" id="KW-1185">Reference proteome</keyword>
<name>A0ABD2FWR7_PAGBO</name>
<dbReference type="Gene3D" id="3.40.220.10">
    <property type="entry name" value="Leucine Aminopeptidase, subunit E, domain 1"/>
    <property type="match status" value="3"/>
</dbReference>
<feature type="compositionally biased region" description="Basic and acidic residues" evidence="8">
    <location>
        <begin position="1193"/>
        <end position="1210"/>
    </location>
</feature>
<reference evidence="11 12" key="2">
    <citation type="journal article" date="2024" name="G3 (Bethesda)">
        <title>The genome of the cryopelagic Antarctic bald notothen, Trematomus borchgrevinki.</title>
        <authorList>
            <person name="Rayamajhi N."/>
            <person name="Rivera-Colon A.G."/>
            <person name="Minhas B.F."/>
            <person name="Cheng C.C."/>
            <person name="Catchen J.M."/>
        </authorList>
    </citation>
    <scope>NUCLEOTIDE SEQUENCE [LARGE SCALE GENOMIC DNA]</scope>
    <source>
        <strain evidence="11">AGRC-2024</strain>
    </source>
</reference>
<dbReference type="GO" id="GO:0005634">
    <property type="term" value="C:nucleus"/>
    <property type="evidence" value="ECO:0007669"/>
    <property type="project" value="UniProtKB-SubCell"/>
</dbReference>
<evidence type="ECO:0000259" key="10">
    <source>
        <dbReference type="PROSITE" id="PS51154"/>
    </source>
</evidence>
<dbReference type="InterPro" id="IPR057051">
    <property type="entry name" value="PARP14_RPM_1"/>
</dbReference>
<evidence type="ECO:0000256" key="3">
    <source>
        <dbReference type="ARBA" id="ARBA00022679"/>
    </source>
</evidence>
<dbReference type="Proteomes" id="UP001619887">
    <property type="component" value="Unassembled WGS sequence"/>
</dbReference>
<feature type="domain" description="Macro" evidence="10">
    <location>
        <begin position="587"/>
        <end position="771"/>
    </location>
</feature>
<keyword evidence="3 7" id="KW-0808">Transferase</keyword>
<dbReference type="PROSITE" id="PS51059">
    <property type="entry name" value="PARP_CATALYTIC"/>
    <property type="match status" value="1"/>
</dbReference>
<dbReference type="PANTHER" id="PTHR14453">
    <property type="entry name" value="PARP/ZINC FINGER CCCH TYPE DOMAIN CONTAINING PROTEIN"/>
    <property type="match status" value="1"/>
</dbReference>
<keyword evidence="5" id="KW-0539">Nucleus</keyword>
<dbReference type="Pfam" id="PF01661">
    <property type="entry name" value="Macro"/>
    <property type="match status" value="2"/>
</dbReference>
<dbReference type="GO" id="GO:0003950">
    <property type="term" value="F:NAD+ poly-ADP-ribosyltransferase activity"/>
    <property type="evidence" value="ECO:0007669"/>
    <property type="project" value="UniProtKB-UniRule"/>
</dbReference>
<dbReference type="CDD" id="cd02907">
    <property type="entry name" value="Macro_Af1521_BAL-like"/>
    <property type="match status" value="1"/>
</dbReference>
<evidence type="ECO:0000313" key="11">
    <source>
        <dbReference type="EMBL" id="KAL3046201.1"/>
    </source>
</evidence>
<dbReference type="InterPro" id="IPR037197">
    <property type="entry name" value="WWE_dom_sf"/>
</dbReference>
<dbReference type="PROSITE" id="PS51154">
    <property type="entry name" value="MACRO"/>
    <property type="match status" value="3"/>
</dbReference>
<dbReference type="PANTHER" id="PTHR14453:SF107">
    <property type="entry name" value="POLY [ADP-RIBOSE] POLYMERASE"/>
    <property type="match status" value="1"/>
</dbReference>
<comment type="similarity">
    <text evidence="6">Belongs to the ARTD/PARP family.</text>
</comment>